<evidence type="ECO:0000256" key="5">
    <source>
        <dbReference type="ARBA" id="ARBA00022741"/>
    </source>
</evidence>
<dbReference type="HOGENOM" id="CLU_082080_1_1_1"/>
<dbReference type="GO" id="GO:0000166">
    <property type="term" value="F:nucleotide binding"/>
    <property type="evidence" value="ECO:0007669"/>
    <property type="project" value="UniProtKB-KW"/>
</dbReference>
<comment type="catalytic activity">
    <reaction evidence="12">
        <text>N(6)-hydroxy-dATP + H2O = N(6)-hydroxy-dAMP + diphosphate + H(+)</text>
        <dbReference type="Rhea" id="RHEA:83971"/>
        <dbReference type="ChEBI" id="CHEBI:15377"/>
        <dbReference type="ChEBI" id="CHEBI:15378"/>
        <dbReference type="ChEBI" id="CHEBI:33019"/>
        <dbReference type="ChEBI" id="CHEBI:233529"/>
        <dbReference type="ChEBI" id="CHEBI:233530"/>
    </reaction>
    <physiologicalReaction direction="left-to-right" evidence="12">
        <dbReference type="Rhea" id="RHEA:83972"/>
    </physiologicalReaction>
</comment>
<comment type="subunit">
    <text evidence="13">Homodimer.</text>
</comment>
<dbReference type="SUPFAM" id="SSF52972">
    <property type="entry name" value="ITPase-like"/>
    <property type="match status" value="1"/>
</dbReference>
<reference evidence="15 16" key="1">
    <citation type="journal article" date="2007" name="Proc. Natl. Acad. Sci. U.S.A.">
        <title>The tiny eukaryote Ostreococcus provides genomic insights into the paradox of plankton speciation.</title>
        <authorList>
            <person name="Palenik B."/>
            <person name="Grimwood J."/>
            <person name="Aerts A."/>
            <person name="Rouze P."/>
            <person name="Salamov A."/>
            <person name="Putnam N."/>
            <person name="Dupont C."/>
            <person name="Jorgensen R."/>
            <person name="Derelle E."/>
            <person name="Rombauts S."/>
            <person name="Zhou K."/>
            <person name="Otillar R."/>
            <person name="Merchant S.S."/>
            <person name="Podell S."/>
            <person name="Gaasterland T."/>
            <person name="Napoli C."/>
            <person name="Gendler K."/>
            <person name="Manuell A."/>
            <person name="Tai V."/>
            <person name="Vallon O."/>
            <person name="Piganeau G."/>
            <person name="Jancek S."/>
            <person name="Heijde M."/>
            <person name="Jabbari K."/>
            <person name="Bowler C."/>
            <person name="Lohr M."/>
            <person name="Robbens S."/>
            <person name="Werner G."/>
            <person name="Dubchak I."/>
            <person name="Pazour G.J."/>
            <person name="Ren Q."/>
            <person name="Paulsen I."/>
            <person name="Delwiche C."/>
            <person name="Schmutz J."/>
            <person name="Rokhsar D."/>
            <person name="Van de Peer Y."/>
            <person name="Moreau H."/>
            <person name="Grigoriev I.V."/>
        </authorList>
    </citation>
    <scope>NUCLEOTIDE SEQUENCE [LARGE SCALE GENOMIC DNA]</scope>
    <source>
        <strain evidence="15 16">CCE9901</strain>
    </source>
</reference>
<evidence type="ECO:0000256" key="11">
    <source>
        <dbReference type="ARBA" id="ARBA00093255"/>
    </source>
</evidence>
<evidence type="ECO:0000256" key="10">
    <source>
        <dbReference type="ARBA" id="ARBA00093218"/>
    </source>
</evidence>
<evidence type="ECO:0000256" key="3">
    <source>
        <dbReference type="ARBA" id="ARBA00022490"/>
    </source>
</evidence>
<keyword evidence="16" id="KW-1185">Reference proteome</keyword>
<feature type="binding site" evidence="13">
    <location>
        <begin position="170"/>
        <end position="171"/>
    </location>
    <ligand>
        <name>ITP</name>
        <dbReference type="ChEBI" id="CHEBI:61402"/>
    </ligand>
</feature>
<keyword evidence="5 13" id="KW-0547">Nucleotide-binding</keyword>
<dbReference type="eggNOG" id="KOG3222">
    <property type="taxonomic scope" value="Eukaryota"/>
</dbReference>
<dbReference type="STRING" id="436017.A4RS54"/>
<dbReference type="Proteomes" id="UP000001568">
    <property type="component" value="Chromosome 1"/>
</dbReference>
<feature type="binding site" evidence="13">
    <location>
        <begin position="65"/>
        <end position="66"/>
    </location>
    <ligand>
        <name>ITP</name>
        <dbReference type="ChEBI" id="CHEBI:61402"/>
    </ligand>
</feature>
<dbReference type="GO" id="GO:0035870">
    <property type="term" value="F:dITP diphosphatase activity"/>
    <property type="evidence" value="ECO:0007669"/>
    <property type="project" value="UniProtKB-UniRule"/>
</dbReference>
<dbReference type="RefSeq" id="XP_001415680.1">
    <property type="nucleotide sequence ID" value="XM_001415643.1"/>
</dbReference>
<dbReference type="Gramene" id="ABO93972">
    <property type="protein sequence ID" value="ABO93972"/>
    <property type="gene ID" value="OSTLU_12168"/>
</dbReference>
<accession>A4RS54</accession>
<dbReference type="GeneID" id="4999756"/>
<dbReference type="Gene3D" id="3.90.950.10">
    <property type="match status" value="1"/>
</dbReference>
<evidence type="ECO:0000256" key="4">
    <source>
        <dbReference type="ARBA" id="ARBA00022723"/>
    </source>
</evidence>
<comment type="function">
    <text evidence="13">Pyrophosphatase that hydrolyzes non-canonical purine nucleotides such as inosine triphosphate (ITP), deoxyinosine triphosphate (dITP) or xanthosine 5'-triphosphate (XTP) to their respective monophosphate derivatives. The enzyme does not distinguish between the deoxy- and ribose forms. Probably excludes non-canonical purines from RNA and DNA precursor pools, thus preventing their incorporation into RNA and DNA and avoiding chromosomal lesions.</text>
</comment>
<dbReference type="InterPro" id="IPR029001">
    <property type="entry name" value="ITPase-like_fam"/>
</dbReference>
<evidence type="ECO:0000256" key="9">
    <source>
        <dbReference type="ARBA" id="ARBA00054940"/>
    </source>
</evidence>
<keyword evidence="3 13" id="KW-0963">Cytoplasm</keyword>
<feature type="binding site" evidence="13">
    <location>
        <begin position="142"/>
        <end position="145"/>
    </location>
    <ligand>
        <name>ITP</name>
        <dbReference type="ChEBI" id="CHEBI:61402"/>
    </ligand>
</feature>
<comment type="subcellular location">
    <subcellularLocation>
        <location evidence="1 13">Cytoplasm</location>
    </subcellularLocation>
</comment>
<gene>
    <name evidence="15" type="ORF">OSTLU_12168</name>
</gene>
<dbReference type="FunFam" id="3.90.950.10:FF:000003">
    <property type="entry name" value="Inosine triphosphate pyrophosphatase"/>
    <property type="match status" value="1"/>
</dbReference>
<feature type="binding site" evidence="13">
    <location>
        <position position="165"/>
    </location>
    <ligand>
        <name>ITP</name>
        <dbReference type="ChEBI" id="CHEBI:61402"/>
    </ligand>
</feature>
<dbReference type="GO" id="GO:0046872">
    <property type="term" value="F:metal ion binding"/>
    <property type="evidence" value="ECO:0007669"/>
    <property type="project" value="UniProtKB-KW"/>
</dbReference>
<feature type="binding site" evidence="13">
    <location>
        <position position="37"/>
    </location>
    <ligand>
        <name>Mg(2+)</name>
        <dbReference type="ChEBI" id="CHEBI:18420"/>
    </ligand>
</feature>
<dbReference type="KEGG" id="olu:OSTLU_12168"/>
<dbReference type="InterPro" id="IPR002637">
    <property type="entry name" value="RdgB/HAM1"/>
</dbReference>
<evidence type="ECO:0000313" key="16">
    <source>
        <dbReference type="Proteomes" id="UP000001568"/>
    </source>
</evidence>
<evidence type="ECO:0000313" key="15">
    <source>
        <dbReference type="EMBL" id="ABO93972.1"/>
    </source>
</evidence>
<dbReference type="GO" id="GO:0009204">
    <property type="term" value="P:deoxyribonucleoside triphosphate catabolic process"/>
    <property type="evidence" value="ECO:0007669"/>
    <property type="project" value="UniProtKB-UniRule"/>
</dbReference>
<dbReference type="GO" id="GO:0009117">
    <property type="term" value="P:nucleotide metabolic process"/>
    <property type="evidence" value="ECO:0007669"/>
    <property type="project" value="UniProtKB-KW"/>
</dbReference>
<dbReference type="PANTHER" id="PTHR11067:SF9">
    <property type="entry name" value="INOSINE TRIPHOSPHATE PYROPHOSPHATASE"/>
    <property type="match status" value="1"/>
</dbReference>
<evidence type="ECO:0000256" key="2">
    <source>
        <dbReference type="ARBA" id="ARBA00008023"/>
    </source>
</evidence>
<comment type="catalytic activity">
    <reaction evidence="13">
        <text>XTP + H2O = XMP + diphosphate + H(+)</text>
        <dbReference type="Rhea" id="RHEA:28610"/>
        <dbReference type="ChEBI" id="CHEBI:15377"/>
        <dbReference type="ChEBI" id="CHEBI:15378"/>
        <dbReference type="ChEBI" id="CHEBI:33019"/>
        <dbReference type="ChEBI" id="CHEBI:57464"/>
        <dbReference type="ChEBI" id="CHEBI:61314"/>
        <dbReference type="EC" id="3.6.1.66"/>
    </reaction>
</comment>
<feature type="binding site" evidence="13">
    <location>
        <position position="49"/>
    </location>
    <ligand>
        <name>ITP</name>
        <dbReference type="ChEBI" id="CHEBI:61402"/>
    </ligand>
</feature>
<sequence length="186" mass="20109">MDVTFVTSNARKLAEARAILGATPALTLTSRALDLPELQGEPEDVARAKARRAASVVNGPALVEDTSLCYDALGGLPGVYVKWFLEKTGPEGLVDALAAYDDKSAEALCVLAYATGPTDEAPRTFVGRTRGRIVRPRGSRDFGWDCVFEPEGRAETYAEMDAATKNSISHRYRAFELFRAHVANTA</sequence>
<dbReference type="Pfam" id="PF01725">
    <property type="entry name" value="Ham1p_like"/>
    <property type="match status" value="1"/>
</dbReference>
<evidence type="ECO:0000256" key="7">
    <source>
        <dbReference type="ARBA" id="ARBA00022842"/>
    </source>
</evidence>
<dbReference type="HAMAP" id="MF_03148">
    <property type="entry name" value="HAM1_NTPase"/>
    <property type="match status" value="1"/>
</dbReference>
<dbReference type="CDD" id="cd00515">
    <property type="entry name" value="HAM1"/>
    <property type="match status" value="1"/>
</dbReference>
<evidence type="ECO:0000256" key="1">
    <source>
        <dbReference type="ARBA" id="ARBA00004496"/>
    </source>
</evidence>
<dbReference type="EMBL" id="CP000581">
    <property type="protein sequence ID" value="ABO93972.1"/>
    <property type="molecule type" value="Genomic_DNA"/>
</dbReference>
<comment type="function">
    <text evidence="9">Pyrophosphatase that hydrolyzes the non-canonical purine nucleotides inosine triphosphate (ITP), deoxyinosine triphosphate (dITP) as well as 2'-deoxy-N-6-hydroxylaminopurine triphosphate (dHAPTP) and xanthosine 5'-triphosphate (XTP) to their respective monophosphate derivatives. The enzyme does not distinguish between the deoxy- and ribose forms. Probably excludes non-canonical purines from RNA and DNA precursor pools, thus preventing their incorporation into RNA and DNA and avoiding chromosomal lesions.</text>
</comment>
<keyword evidence="6 13" id="KW-0378">Hydrolase</keyword>
<keyword evidence="8 13" id="KW-0546">Nucleotide metabolism</keyword>
<comment type="catalytic activity">
    <reaction evidence="11">
        <text>dITP + H2O = dIMP + diphosphate + H(+)</text>
        <dbReference type="Rhea" id="RHEA:28342"/>
        <dbReference type="ChEBI" id="CHEBI:15377"/>
        <dbReference type="ChEBI" id="CHEBI:15378"/>
        <dbReference type="ChEBI" id="CHEBI:33019"/>
        <dbReference type="ChEBI" id="CHEBI:61194"/>
        <dbReference type="ChEBI" id="CHEBI:61382"/>
        <dbReference type="EC" id="3.6.1.66"/>
    </reaction>
    <physiologicalReaction direction="left-to-right" evidence="11">
        <dbReference type="Rhea" id="RHEA:28343"/>
    </physiologicalReaction>
</comment>
<protein>
    <recommendedName>
        <fullName evidence="13">Inosine triphosphate pyrophosphatase</fullName>
        <shortName evidence="13">ITPase</shortName>
        <shortName evidence="13">Inosine triphosphatase</shortName>
        <ecNumber evidence="13">3.6.1.66</ecNumber>
    </recommendedName>
    <alternativeName>
        <fullName evidence="13">Non-canonical purine NTP pyrophosphatase</fullName>
    </alternativeName>
    <alternativeName>
        <fullName evidence="13">Non-standard purine NTP pyrophosphatase</fullName>
    </alternativeName>
    <alternativeName>
        <fullName evidence="13">Nucleoside-triphosphate diphosphatase</fullName>
    </alternativeName>
    <alternativeName>
        <fullName evidence="13">Nucleoside-triphosphate pyrophosphatase</fullName>
        <shortName evidence="13">NTPase</shortName>
    </alternativeName>
    <alternativeName>
        <fullName evidence="13">XTP/dITP diphosphatase</fullName>
    </alternativeName>
</protein>
<dbReference type="GO" id="GO:0005737">
    <property type="term" value="C:cytoplasm"/>
    <property type="evidence" value="ECO:0007669"/>
    <property type="project" value="UniProtKB-SubCell"/>
</dbReference>
<feature type="binding site" evidence="13">
    <location>
        <begin position="7"/>
        <end position="12"/>
    </location>
    <ligand>
        <name>ITP</name>
        <dbReference type="ChEBI" id="CHEBI:61402"/>
    </ligand>
</feature>
<evidence type="ECO:0000256" key="6">
    <source>
        <dbReference type="ARBA" id="ARBA00022801"/>
    </source>
</evidence>
<keyword evidence="13" id="KW-0464">Manganese</keyword>
<keyword evidence="7 13" id="KW-0460">Magnesium</keyword>
<feature type="binding site" evidence="13">
    <location>
        <position position="65"/>
    </location>
    <ligand>
        <name>Mg(2+)</name>
        <dbReference type="ChEBI" id="CHEBI:18420"/>
    </ligand>
</feature>
<dbReference type="EC" id="3.6.1.66" evidence="13"/>
<evidence type="ECO:0000256" key="8">
    <source>
        <dbReference type="ARBA" id="ARBA00023080"/>
    </source>
</evidence>
<evidence type="ECO:0000256" key="13">
    <source>
        <dbReference type="HAMAP-Rule" id="MF_03148"/>
    </source>
</evidence>
<dbReference type="GO" id="GO:0036222">
    <property type="term" value="F:XTP diphosphatase activity"/>
    <property type="evidence" value="ECO:0007669"/>
    <property type="project" value="UniProtKB-UniRule"/>
</dbReference>
<proteinExistence type="inferred from homology"/>
<comment type="catalytic activity">
    <reaction evidence="10">
        <text>ITP + H2O = IMP + diphosphate + H(+)</text>
        <dbReference type="Rhea" id="RHEA:29399"/>
        <dbReference type="ChEBI" id="CHEBI:15377"/>
        <dbReference type="ChEBI" id="CHEBI:15378"/>
        <dbReference type="ChEBI" id="CHEBI:33019"/>
        <dbReference type="ChEBI" id="CHEBI:58053"/>
        <dbReference type="ChEBI" id="CHEBI:61402"/>
        <dbReference type="EC" id="3.6.1.66"/>
    </reaction>
    <physiologicalReaction direction="left-to-right" evidence="10">
        <dbReference type="Rhea" id="RHEA:29400"/>
    </physiologicalReaction>
</comment>
<evidence type="ECO:0000256" key="14">
    <source>
        <dbReference type="RuleBase" id="RU003781"/>
    </source>
</evidence>
<dbReference type="OrthoDB" id="6288734at2759"/>
<dbReference type="PANTHER" id="PTHR11067">
    <property type="entry name" value="INOSINE TRIPHOSPHATE PYROPHOSPHATASE/HAM1 PROTEIN"/>
    <property type="match status" value="1"/>
</dbReference>
<keyword evidence="4 13" id="KW-0479">Metal-binding</keyword>
<dbReference type="GO" id="GO:0036220">
    <property type="term" value="F:ITP diphosphatase activity"/>
    <property type="evidence" value="ECO:0007669"/>
    <property type="project" value="UniProtKB-UniRule"/>
</dbReference>
<organism evidence="15 16">
    <name type="scientific">Ostreococcus lucimarinus (strain CCE9901)</name>
    <dbReference type="NCBI Taxonomy" id="436017"/>
    <lineage>
        <taxon>Eukaryota</taxon>
        <taxon>Viridiplantae</taxon>
        <taxon>Chlorophyta</taxon>
        <taxon>Mamiellophyceae</taxon>
        <taxon>Mamiellales</taxon>
        <taxon>Bathycoccaceae</taxon>
        <taxon>Ostreococcus</taxon>
    </lineage>
</organism>
<dbReference type="NCBIfam" id="TIGR00042">
    <property type="entry name" value="RdgB/HAM1 family non-canonical purine NTP pyrophosphatase"/>
    <property type="match status" value="1"/>
</dbReference>
<name>A4RS54_OSTLU</name>
<dbReference type="InterPro" id="IPR027502">
    <property type="entry name" value="ITPase"/>
</dbReference>
<dbReference type="AlphaFoldDB" id="A4RS54"/>
<comment type="similarity">
    <text evidence="2 13 14">Belongs to the HAM1 NTPase family.</text>
</comment>
<dbReference type="OMA" id="YDPIFQP"/>
<evidence type="ECO:0000256" key="12">
    <source>
        <dbReference type="ARBA" id="ARBA00093271"/>
    </source>
</evidence>
<comment type="cofactor">
    <cofactor evidence="13">
        <name>Mg(2+)</name>
        <dbReference type="ChEBI" id="CHEBI:18420"/>
    </cofactor>
    <cofactor evidence="13">
        <name>Mn(2+)</name>
        <dbReference type="ChEBI" id="CHEBI:29035"/>
    </cofactor>
    <text evidence="13">Binds 1 divalent metal cation per subunit; can use either Mg(2+) or Mn(2+).</text>
</comment>